<proteinExistence type="inferred from homology"/>
<dbReference type="OrthoDB" id="4981820at2"/>
<evidence type="ECO:0000256" key="4">
    <source>
        <dbReference type="ARBA" id="ARBA00022759"/>
    </source>
</evidence>
<sequence>MLEGRSFDSFDDFRKVFWMAVAADAYLVSQFDRRDKYRLAAGYAPAEDESQRHGGQSRYVLHHIQPIQHEGGVYDLNNIIVAPPEVPS</sequence>
<evidence type="ECO:0000256" key="3">
    <source>
        <dbReference type="ARBA" id="ARBA00022722"/>
    </source>
</evidence>
<dbReference type="AlphaFoldDB" id="A0A1W2FUC7"/>
<organism evidence="8 9">
    <name type="scientific">Lentzea albidocapillata</name>
    <dbReference type="NCBI Taxonomy" id="40571"/>
    <lineage>
        <taxon>Bacteria</taxon>
        <taxon>Bacillati</taxon>
        <taxon>Actinomycetota</taxon>
        <taxon>Actinomycetes</taxon>
        <taxon>Pseudonocardiales</taxon>
        <taxon>Pseudonocardiaceae</taxon>
        <taxon>Lentzea</taxon>
    </lineage>
</organism>
<evidence type="ECO:0000313" key="8">
    <source>
        <dbReference type="EMBL" id="SMD25226.1"/>
    </source>
</evidence>
<dbReference type="InterPro" id="IPR044925">
    <property type="entry name" value="His-Me_finger_sf"/>
</dbReference>
<dbReference type="GO" id="GO:0016787">
    <property type="term" value="F:hydrolase activity"/>
    <property type="evidence" value="ECO:0007669"/>
    <property type="project" value="UniProtKB-KW"/>
</dbReference>
<dbReference type="EMBL" id="FWYC01000025">
    <property type="protein sequence ID" value="SMD25226.1"/>
    <property type="molecule type" value="Genomic_DNA"/>
</dbReference>
<dbReference type="SUPFAM" id="SSF54060">
    <property type="entry name" value="His-Me finger endonucleases"/>
    <property type="match status" value="1"/>
</dbReference>
<accession>A0A1W2FUC7</accession>
<name>A0A1W2FUC7_9PSEU</name>
<dbReference type="GO" id="GO:0004519">
    <property type="term" value="F:endonuclease activity"/>
    <property type="evidence" value="ECO:0007669"/>
    <property type="project" value="UniProtKB-KW"/>
</dbReference>
<comment type="similarity">
    <text evidence="1">Belongs to the colicin/pyosin nuclease family.</text>
</comment>
<keyword evidence="6" id="KW-0044">Antibiotic</keyword>
<dbReference type="STRING" id="40571.SAMN05660733_08063"/>
<keyword evidence="5" id="KW-0378">Hydrolase</keyword>
<dbReference type="InterPro" id="IPR037146">
    <property type="entry name" value="Colicin/pyocin_DNase_dom_sf"/>
</dbReference>
<gene>
    <name evidence="8" type="ORF">SAMN05660733_08063</name>
</gene>
<evidence type="ECO:0000256" key="7">
    <source>
        <dbReference type="ARBA" id="ARBA00023048"/>
    </source>
</evidence>
<evidence type="ECO:0000313" key="9">
    <source>
        <dbReference type="Proteomes" id="UP000192840"/>
    </source>
</evidence>
<keyword evidence="4" id="KW-0255">Endonuclease</keyword>
<reference evidence="9" key="1">
    <citation type="submission" date="2017-04" db="EMBL/GenBank/DDBJ databases">
        <authorList>
            <person name="Varghese N."/>
            <person name="Submissions S."/>
        </authorList>
    </citation>
    <scope>NUCLEOTIDE SEQUENCE [LARGE SCALE GENOMIC DNA]</scope>
    <source>
        <strain evidence="9">DSM 44073</strain>
    </source>
</reference>
<dbReference type="Proteomes" id="UP000192840">
    <property type="component" value="Unassembled WGS sequence"/>
</dbReference>
<evidence type="ECO:0000256" key="1">
    <source>
        <dbReference type="ARBA" id="ARBA00006811"/>
    </source>
</evidence>
<dbReference type="Gene3D" id="3.90.540.10">
    <property type="entry name" value="Colicin/pyocin, DNase domain"/>
    <property type="match status" value="1"/>
</dbReference>
<evidence type="ECO:0000256" key="6">
    <source>
        <dbReference type="ARBA" id="ARBA00023022"/>
    </source>
</evidence>
<keyword evidence="3" id="KW-0540">Nuclease</keyword>
<evidence type="ECO:0000256" key="5">
    <source>
        <dbReference type="ARBA" id="ARBA00022801"/>
    </source>
</evidence>
<evidence type="ECO:0000256" key="2">
    <source>
        <dbReference type="ARBA" id="ARBA00022529"/>
    </source>
</evidence>
<dbReference type="Pfam" id="PF21431">
    <property type="entry name" value="Col-Pyo_DNase"/>
    <property type="match status" value="1"/>
</dbReference>
<dbReference type="eggNOG" id="COG4104">
    <property type="taxonomic scope" value="Bacteria"/>
</dbReference>
<protein>
    <submittedName>
        <fullName evidence="8">DNase/tRNase domain of colicin-like bacteriocin</fullName>
    </submittedName>
</protein>
<dbReference type="GO" id="GO:0031640">
    <property type="term" value="P:killing of cells of another organism"/>
    <property type="evidence" value="ECO:0007669"/>
    <property type="project" value="UniProtKB-KW"/>
</dbReference>
<keyword evidence="9" id="KW-1185">Reference proteome</keyword>
<keyword evidence="7" id="KW-0078">Bacteriocin</keyword>
<keyword evidence="2" id="KW-0929">Antimicrobial</keyword>
<dbReference type="GO" id="GO:0042742">
    <property type="term" value="P:defense response to bacterium"/>
    <property type="evidence" value="ECO:0007669"/>
    <property type="project" value="UniProtKB-KW"/>
</dbReference>